<feature type="transmembrane region" description="Helical" evidence="1">
    <location>
        <begin position="153"/>
        <end position="178"/>
    </location>
</feature>
<name>A0ABS9A9M8_9GAMM</name>
<dbReference type="RefSeq" id="WP_234271649.1">
    <property type="nucleotide sequence ID" value="NZ_JABFTX010000005.1"/>
</dbReference>
<evidence type="ECO:0000313" key="3">
    <source>
        <dbReference type="EMBL" id="MCE8005138.1"/>
    </source>
</evidence>
<dbReference type="Pfam" id="PF07693">
    <property type="entry name" value="KAP_NTPase"/>
    <property type="match status" value="1"/>
</dbReference>
<dbReference type="EMBL" id="JABFTX010000005">
    <property type="protein sequence ID" value="MCE8005138.1"/>
    <property type="molecule type" value="Genomic_DNA"/>
</dbReference>
<dbReference type="SUPFAM" id="SSF52540">
    <property type="entry name" value="P-loop containing nucleoside triphosphate hydrolases"/>
    <property type="match status" value="1"/>
</dbReference>
<sequence length="1361" mass="152295">MHKSELHKEQMPAYLDREVSSADGDKFGHVHLAKALKGLLEDNKHRPPYSIGLLGKWGTGKSTVKRLYLSDLQDDETRSVDGVPRRDRIYPITFNAWKYGGESDIRKSLFRHIFLEIGGTHEEADKQLLKTIVSTESRRKPLNELWAEFIDHYAVGLLVVAGFGFLFFVLVTLMGWVFGFDDPISKSVSIFSSAGLVGLLAYKFFTNLPILSARIPIQVTSNPSQTIEEFENIFQAQLQKFKSGRVRDTHGKKVRRIVVFIDDLDRLTADEMVSGLDGIRSLIEIASHQVPHDIGIVFVISCDEERVADALSKRRPSAELPAAVSTIQDARRYLDRIFQFRLEIPPFPKRDMRSFAFGLIKSEFSALQTDLKNRKVDIQELVDRMIHPGVQSPRNAIQIVNLFAQSWWLGAIREHGGIGSNSPGGLGEKVITDHPLTVGIICAIRSDFPDLYQALQRNPRIFDYFIDRFIRPEPIEELPAEVREELAAFSVDATVEGRWVVKTQHRGLRQFMSHIQDVRRPYSLQPFLALSQDPVSRKHGDKAVPIEEALRTTDITALLDATGLTGSTNPLSAEIGALVADLIDDLRAETFTIQDNAAFTVAEISQRIPENERRRILGFVVRRSGHSDSLRWRVGPTKLFEIRAYGDNEELRALGRSLVEDIAAETSKALLPTLQRPSLRELRELTDAAAMLVLELMKQVDLPPQAQQKFGQWLLHRTLKVQGQSDQLPLSWLEEQLSYRGDVLLPLIEDRYPFLVQEEFKKEEPENLDLPVIRDRVDTVFTRLFEQGAESRAALWDYLANFAALREPSLAEVAFTAFAQWYVDADEASTQKVFEALAARFDQHESDAGTWPLTDEKALRSTIVEVAEACESFSATGVEHMARLAQKWSESAERSDSAARLYSVIAEVDSEQAGNLSQAWAKQLFSDLQEPCQLALLAAVTEDDAPDSLRTQVASSISSLRGSNELTEHQIKAMSRLLFTLNAQTLLESPFIEQINQYIDELVSQISQKSGDFIVSKIEAVSENLSKLSNEKVTKLLNALAQLQAHPSILAGVYNKLSGSWPIPAAEGGVDFQAQKLFNAGIDTLDRLGQTNEAAALLYSLDDLHRRARLAQPENPDRLVASAYQLWAYDPAASEEIAQKYPDATRTSDQLANLVQQFIQMANSEENHDSISLVTVLEHEVSCADESEIKSATTTLLGQPAEASDGVPDSIMAMWVSAIIKNWPTVLVDTIIDTDITDEQASRLYNNMLVNVENLSGDAFLQILRETLSVQEGRDIMADNLVRSIETAGSDLFESDDEKRTLCEAVLSVFGDVTKRDRKSELARICAKFGLKNVVVDRGYIETLSENDIEIIEKHTGAFPG</sequence>
<dbReference type="PANTHER" id="PTHR22674:SF6">
    <property type="entry name" value="NTPASE KAP FAMILY P-LOOP DOMAIN-CONTAINING PROTEIN 1"/>
    <property type="match status" value="1"/>
</dbReference>
<protein>
    <recommendedName>
        <fullName evidence="2">KAP NTPase domain-containing protein</fullName>
    </recommendedName>
</protein>
<evidence type="ECO:0000313" key="4">
    <source>
        <dbReference type="Proteomes" id="UP001320168"/>
    </source>
</evidence>
<evidence type="ECO:0000259" key="2">
    <source>
        <dbReference type="Pfam" id="PF07693"/>
    </source>
</evidence>
<dbReference type="Gene3D" id="3.40.50.300">
    <property type="entry name" value="P-loop containing nucleotide triphosphate hydrolases"/>
    <property type="match status" value="1"/>
</dbReference>
<dbReference type="SUPFAM" id="SSF48371">
    <property type="entry name" value="ARM repeat"/>
    <property type="match status" value="1"/>
</dbReference>
<comment type="caution">
    <text evidence="3">The sequence shown here is derived from an EMBL/GenBank/DDBJ whole genome shotgun (WGS) entry which is preliminary data.</text>
</comment>
<dbReference type="Proteomes" id="UP001320168">
    <property type="component" value="Unassembled WGS sequence"/>
</dbReference>
<keyword evidence="1" id="KW-0812">Transmembrane</keyword>
<dbReference type="InterPro" id="IPR011646">
    <property type="entry name" value="KAP_P-loop"/>
</dbReference>
<dbReference type="InterPro" id="IPR027417">
    <property type="entry name" value="P-loop_NTPase"/>
</dbReference>
<keyword evidence="1" id="KW-0472">Membrane</keyword>
<reference evidence="3 4" key="1">
    <citation type="journal article" date="2021" name="Front. Microbiol.">
        <title>Aerobic Denitrification and Heterotrophic Sulfur Oxidation in the Genus Halomonas Revealed by Six Novel Species Characterizations and Genome-Based Analysis.</title>
        <authorList>
            <person name="Wang L."/>
            <person name="Shao Z."/>
        </authorList>
    </citation>
    <scope>NUCLEOTIDE SEQUENCE [LARGE SCALE GENOMIC DNA]</scope>
    <source>
        <strain evidence="3 4">MCCC 1A11081</strain>
    </source>
</reference>
<feature type="domain" description="KAP NTPase" evidence="2">
    <location>
        <begin position="32"/>
        <end position="403"/>
    </location>
</feature>
<gene>
    <name evidence="3" type="ORF">HOP53_20090</name>
</gene>
<keyword evidence="1" id="KW-1133">Transmembrane helix</keyword>
<accession>A0ABS9A9M8</accession>
<dbReference type="InterPro" id="IPR016024">
    <property type="entry name" value="ARM-type_fold"/>
</dbReference>
<proteinExistence type="predicted"/>
<dbReference type="InterPro" id="IPR052754">
    <property type="entry name" value="NTPase_KAP_P-loop"/>
</dbReference>
<keyword evidence="4" id="KW-1185">Reference proteome</keyword>
<dbReference type="PANTHER" id="PTHR22674">
    <property type="entry name" value="NTPASE, KAP FAMILY P-LOOP DOMAIN-CONTAINING 1"/>
    <property type="match status" value="1"/>
</dbReference>
<organism evidence="3 4">
    <name type="scientific">Billgrantia ethanolica</name>
    <dbReference type="NCBI Taxonomy" id="2733486"/>
    <lineage>
        <taxon>Bacteria</taxon>
        <taxon>Pseudomonadati</taxon>
        <taxon>Pseudomonadota</taxon>
        <taxon>Gammaproteobacteria</taxon>
        <taxon>Oceanospirillales</taxon>
        <taxon>Halomonadaceae</taxon>
        <taxon>Billgrantia</taxon>
    </lineage>
</organism>
<evidence type="ECO:0000256" key="1">
    <source>
        <dbReference type="SAM" id="Phobius"/>
    </source>
</evidence>